<evidence type="ECO:0000313" key="7">
    <source>
        <dbReference type="EMBL" id="CAL1545899.1"/>
    </source>
</evidence>
<dbReference type="EMBL" id="CAXITT010000749">
    <property type="protein sequence ID" value="CAL1545899.1"/>
    <property type="molecule type" value="Genomic_DNA"/>
</dbReference>
<evidence type="ECO:0000256" key="5">
    <source>
        <dbReference type="ARBA" id="ARBA00023136"/>
    </source>
</evidence>
<evidence type="ECO:0000256" key="3">
    <source>
        <dbReference type="ARBA" id="ARBA00022475"/>
    </source>
</evidence>
<evidence type="ECO:0000256" key="2">
    <source>
        <dbReference type="ARBA" id="ARBA00004514"/>
    </source>
</evidence>
<protein>
    <submittedName>
        <fullName evidence="7">Uncharacterized protein</fullName>
    </submittedName>
</protein>
<keyword evidence="5" id="KW-0472">Membrane</keyword>
<dbReference type="InterPro" id="IPR018619">
    <property type="entry name" value="Hyccin"/>
</dbReference>
<dbReference type="GO" id="GO:0046854">
    <property type="term" value="P:phosphatidylinositol phosphate biosynthetic process"/>
    <property type="evidence" value="ECO:0007669"/>
    <property type="project" value="TreeGrafter"/>
</dbReference>
<keyword evidence="4" id="KW-0963">Cytoplasm</keyword>
<dbReference type="GO" id="GO:0005829">
    <property type="term" value="C:cytosol"/>
    <property type="evidence" value="ECO:0007669"/>
    <property type="project" value="UniProtKB-SubCell"/>
</dbReference>
<comment type="caution">
    <text evidence="7">The sequence shown here is derived from an EMBL/GenBank/DDBJ whole genome shotgun (WGS) entry which is preliminary data.</text>
</comment>
<comment type="subcellular location">
    <subcellularLocation>
        <location evidence="1">Cell membrane</location>
    </subcellularLocation>
    <subcellularLocation>
        <location evidence="2">Cytoplasm</location>
        <location evidence="2">Cytosol</location>
    </subcellularLocation>
</comment>
<name>A0AAV2ILY4_LYMST</name>
<evidence type="ECO:0000256" key="1">
    <source>
        <dbReference type="ARBA" id="ARBA00004236"/>
    </source>
</evidence>
<reference evidence="7 8" key="1">
    <citation type="submission" date="2024-04" db="EMBL/GenBank/DDBJ databases">
        <authorList>
            <consortium name="Genoscope - CEA"/>
            <person name="William W."/>
        </authorList>
    </citation>
    <scope>NUCLEOTIDE SEQUENCE [LARGE SCALE GENOMIC DNA]</scope>
</reference>
<keyword evidence="3" id="KW-1003">Cell membrane</keyword>
<dbReference type="Pfam" id="PF09790">
    <property type="entry name" value="Hyccin"/>
    <property type="match status" value="1"/>
</dbReference>
<gene>
    <name evidence="7" type="ORF">GSLYS_00019276001</name>
</gene>
<dbReference type="GO" id="GO:0005886">
    <property type="term" value="C:plasma membrane"/>
    <property type="evidence" value="ECO:0007669"/>
    <property type="project" value="UniProtKB-SubCell"/>
</dbReference>
<comment type="similarity">
    <text evidence="6">Belongs to the Hyccin family.</text>
</comment>
<dbReference type="PANTHER" id="PTHR31220:SF1">
    <property type="entry name" value="GH21176P"/>
    <property type="match status" value="1"/>
</dbReference>
<dbReference type="AlphaFoldDB" id="A0AAV2ILY4"/>
<dbReference type="Proteomes" id="UP001497497">
    <property type="component" value="Unassembled WGS sequence"/>
</dbReference>
<evidence type="ECO:0000256" key="6">
    <source>
        <dbReference type="ARBA" id="ARBA00034482"/>
    </source>
</evidence>
<dbReference type="PANTHER" id="PTHR31220">
    <property type="entry name" value="HYCCIN RELATED"/>
    <property type="match status" value="1"/>
</dbReference>
<organism evidence="7 8">
    <name type="scientific">Lymnaea stagnalis</name>
    <name type="common">Great pond snail</name>
    <name type="synonym">Helix stagnalis</name>
    <dbReference type="NCBI Taxonomy" id="6523"/>
    <lineage>
        <taxon>Eukaryota</taxon>
        <taxon>Metazoa</taxon>
        <taxon>Spiralia</taxon>
        <taxon>Lophotrochozoa</taxon>
        <taxon>Mollusca</taxon>
        <taxon>Gastropoda</taxon>
        <taxon>Heterobranchia</taxon>
        <taxon>Euthyneura</taxon>
        <taxon>Panpulmonata</taxon>
        <taxon>Hygrophila</taxon>
        <taxon>Lymnaeoidea</taxon>
        <taxon>Lymnaeidae</taxon>
        <taxon>Lymnaea</taxon>
    </lineage>
</organism>
<dbReference type="GO" id="GO:0072659">
    <property type="term" value="P:protein localization to plasma membrane"/>
    <property type="evidence" value="ECO:0007669"/>
    <property type="project" value="TreeGrafter"/>
</dbReference>
<feature type="non-terminal residue" evidence="7">
    <location>
        <position position="105"/>
    </location>
</feature>
<proteinExistence type="inferred from homology"/>
<keyword evidence="8" id="KW-1185">Reference proteome</keyword>
<evidence type="ECO:0000313" key="8">
    <source>
        <dbReference type="Proteomes" id="UP001497497"/>
    </source>
</evidence>
<sequence>MLTREVKDWLSEYKGLSSSEVLTFASNLMSNEELILDLFNLFEATPYYVQELDPVCHQLYEFYRSKEAKLQLFALQYVPTLIWLYLRNLSHGDKKVCSGAETFLL</sequence>
<evidence type="ECO:0000256" key="4">
    <source>
        <dbReference type="ARBA" id="ARBA00022490"/>
    </source>
</evidence>
<accession>A0AAV2ILY4</accession>